<reference evidence="9 10" key="1">
    <citation type="journal article" date="2014" name="Nat. Commun.">
        <title>Klebsormidium flaccidum genome reveals primary factors for plant terrestrial adaptation.</title>
        <authorList>
            <person name="Hori K."/>
            <person name="Maruyama F."/>
            <person name="Fujisawa T."/>
            <person name="Togashi T."/>
            <person name="Yamamoto N."/>
            <person name="Seo M."/>
            <person name="Sato S."/>
            <person name="Yamada T."/>
            <person name="Mori H."/>
            <person name="Tajima N."/>
            <person name="Moriyama T."/>
            <person name="Ikeuchi M."/>
            <person name="Watanabe M."/>
            <person name="Wada H."/>
            <person name="Kobayashi K."/>
            <person name="Saito M."/>
            <person name="Masuda T."/>
            <person name="Sasaki-Sekimoto Y."/>
            <person name="Mashiguchi K."/>
            <person name="Awai K."/>
            <person name="Shimojima M."/>
            <person name="Masuda S."/>
            <person name="Iwai M."/>
            <person name="Nobusawa T."/>
            <person name="Narise T."/>
            <person name="Kondo S."/>
            <person name="Saito H."/>
            <person name="Sato R."/>
            <person name="Murakawa M."/>
            <person name="Ihara Y."/>
            <person name="Oshima-Yamada Y."/>
            <person name="Ohtaka K."/>
            <person name="Satoh M."/>
            <person name="Sonobe K."/>
            <person name="Ishii M."/>
            <person name="Ohtani R."/>
            <person name="Kanamori-Sato M."/>
            <person name="Honoki R."/>
            <person name="Miyazaki D."/>
            <person name="Mochizuki H."/>
            <person name="Umetsu J."/>
            <person name="Higashi K."/>
            <person name="Shibata D."/>
            <person name="Kamiya Y."/>
            <person name="Sato N."/>
            <person name="Nakamura Y."/>
            <person name="Tabata S."/>
            <person name="Ida S."/>
            <person name="Kurokawa K."/>
            <person name="Ohta H."/>
        </authorList>
    </citation>
    <scope>NUCLEOTIDE SEQUENCE [LARGE SCALE GENOMIC DNA]</scope>
    <source>
        <strain evidence="9 10">NIES-2285</strain>
    </source>
</reference>
<dbReference type="SUPFAM" id="SSF47413">
    <property type="entry name" value="lambda repressor-like DNA-binding domains"/>
    <property type="match status" value="1"/>
</dbReference>
<feature type="compositionally biased region" description="Low complexity" evidence="5">
    <location>
        <begin position="1463"/>
        <end position="1474"/>
    </location>
</feature>
<feature type="domain" description="PHD-type" evidence="8">
    <location>
        <begin position="1340"/>
        <end position="1458"/>
    </location>
</feature>
<feature type="region of interest" description="Disordered" evidence="5">
    <location>
        <begin position="1529"/>
        <end position="1671"/>
    </location>
</feature>
<protein>
    <submittedName>
        <fullName evidence="9">FYVE/PHD zinc finger-containing protein</fullName>
    </submittedName>
</protein>
<dbReference type="Gene3D" id="3.30.40.10">
    <property type="entry name" value="Zinc/RING finger domain, C3HC4 (zinc finger)"/>
    <property type="match status" value="4"/>
</dbReference>
<feature type="compositionally biased region" description="Acidic residues" evidence="5">
    <location>
        <begin position="474"/>
        <end position="487"/>
    </location>
</feature>
<feature type="compositionally biased region" description="Gly residues" evidence="5">
    <location>
        <begin position="803"/>
        <end position="813"/>
    </location>
</feature>
<dbReference type="PANTHER" id="PTHR13793:SF107">
    <property type="entry name" value="BROMODOMAIN-CONTAINING PROTEIN HOMOLOG"/>
    <property type="match status" value="1"/>
</dbReference>
<keyword evidence="2 4" id="KW-0863">Zinc-finger</keyword>
<feature type="compositionally biased region" description="Basic residues" evidence="5">
    <location>
        <begin position="793"/>
        <end position="802"/>
    </location>
</feature>
<dbReference type="InterPro" id="IPR001387">
    <property type="entry name" value="Cro/C1-type_HTH"/>
</dbReference>
<feature type="region of interest" description="Disordered" evidence="5">
    <location>
        <begin position="1458"/>
        <end position="1478"/>
    </location>
</feature>
<feature type="compositionally biased region" description="Acidic residues" evidence="5">
    <location>
        <begin position="504"/>
        <end position="520"/>
    </location>
</feature>
<dbReference type="Pfam" id="PF13831">
    <property type="entry name" value="PHD_2"/>
    <property type="match status" value="2"/>
</dbReference>
<feature type="compositionally biased region" description="Low complexity" evidence="5">
    <location>
        <begin position="999"/>
        <end position="1008"/>
    </location>
</feature>
<dbReference type="GO" id="GO:0008270">
    <property type="term" value="F:zinc ion binding"/>
    <property type="evidence" value="ECO:0007669"/>
    <property type="project" value="UniProtKB-KW"/>
</dbReference>
<feature type="region of interest" description="Disordered" evidence="5">
    <location>
        <begin position="368"/>
        <end position="531"/>
    </location>
</feature>
<organism evidence="9 10">
    <name type="scientific">Klebsormidium nitens</name>
    <name type="common">Green alga</name>
    <name type="synonym">Ulothrix nitens</name>
    <dbReference type="NCBI Taxonomy" id="105231"/>
    <lineage>
        <taxon>Eukaryota</taxon>
        <taxon>Viridiplantae</taxon>
        <taxon>Streptophyta</taxon>
        <taxon>Klebsormidiophyceae</taxon>
        <taxon>Klebsormidiales</taxon>
        <taxon>Klebsormidiaceae</taxon>
        <taxon>Klebsormidium</taxon>
    </lineage>
</organism>
<feature type="domain" description="PHD-type" evidence="6">
    <location>
        <begin position="191"/>
        <end position="243"/>
    </location>
</feature>
<feature type="compositionally biased region" description="Low complexity" evidence="5">
    <location>
        <begin position="1156"/>
        <end position="1208"/>
    </location>
</feature>
<keyword evidence="3" id="KW-0862">Zinc</keyword>
<gene>
    <name evidence="9" type="ORF">KFL_008680020</name>
</gene>
<dbReference type="InterPro" id="IPR050701">
    <property type="entry name" value="Histone_Mod_Regulator"/>
</dbReference>
<feature type="compositionally biased region" description="Pro residues" evidence="5">
    <location>
        <begin position="376"/>
        <end position="390"/>
    </location>
</feature>
<feature type="domain" description="HTH cro/C1-type" evidence="7">
    <location>
        <begin position="592"/>
        <end position="626"/>
    </location>
</feature>
<evidence type="ECO:0000313" key="9">
    <source>
        <dbReference type="EMBL" id="GAQ91848.1"/>
    </source>
</evidence>
<feature type="compositionally biased region" description="Polar residues" evidence="5">
    <location>
        <begin position="851"/>
        <end position="864"/>
    </location>
</feature>
<feature type="compositionally biased region" description="Gly residues" evidence="5">
    <location>
        <begin position="1142"/>
        <end position="1151"/>
    </location>
</feature>
<feature type="compositionally biased region" description="Gly residues" evidence="5">
    <location>
        <begin position="1227"/>
        <end position="1242"/>
    </location>
</feature>
<dbReference type="OrthoDB" id="20839at2759"/>
<name>A0A1Y1IUF6_KLENI</name>
<dbReference type="InterPro" id="IPR034732">
    <property type="entry name" value="EPHD"/>
</dbReference>
<feature type="region of interest" description="Disordered" evidence="5">
    <location>
        <begin position="967"/>
        <end position="1012"/>
    </location>
</feature>
<evidence type="ECO:0000256" key="2">
    <source>
        <dbReference type="ARBA" id="ARBA00022771"/>
    </source>
</evidence>
<sequence>MEFVSGGMDAYHQALKALALAPPLNKPSELDRIEPLFGQGSSGGSGVSRSDGKKSRARKGTGRGSKSKKHKGKAGPGAEASVQTFWAQVEDYFRDVRDADVQLLAPRPPLEQDPQLAVPRLGRPYWQVWQEEDVAQQRSSSAAQQKQSATVAKQKLLSASPVSKAKKRPATETSSAPLVTSVLSPLLDENDEPCDVCYEGDSDELNEILFCDGCDVAVHQNCYGVATVPRGEEPWFCLRCSAPDPNALSCVLCPHKKGAMKPVAVEGGPPVGQHAHLFCAQWVPETYIREGDGAVMNVGGVLKERYKLTCVLCKVKQGVCIQCSHGQCAVAFHPLCARANKLQMEIASREDSEEVELRAFCAKHSKERPAHVLDLNPPPEPQEGLLPPPGAATSGPETDLKQQAGAGPGRAPLGEAAQSGWTTRKDAIPPGALLPSFDSAGNEEAAGFRPAQDWASTPSAIKGRPLQLRGGAPEGDETEDEGDDEDMAGLPSPVEGGLARELATDSEAEDGEGSDDDDEYAGLGEDPGGVADRGAAAEALLPAGPLNTFELSVLAPEERRYLSAAEQAQVDNLLACLDSTVLIELAKGVMAQLNITQTALAHMAQVSQSILSYWLHGRNRPSQEAINVKMRAFLRGYCIATEVPAETDDDVGTSFVAEGQLPYYDVEGYYPQAGYAVLEQDGVNSHGGVNGGPAGGAYEGVSEGSELLHHLAARTAASTGRALHHQAAPGAASGRGEGGPTGPEEDGERWTCRQGEQDSSSKAVGGDREEQWRGEQAGTEPDGTSSRAGAARKALRSQRRRGGGAGGWGGAGARPGADALSSIQQSEDHTVGPILQEHSASIQLDHERNGGQAQETTAGPSSAQLPPEKRPAVPPTPAPGPPAAEAAPQSGAVGQALNVTPTAEHGISSRVRGAARTSALRAAASMAAAAGATAGQAGQRGVSGQKRGVPPLGLSEPEEVHAYTLALADPGGAGRKSNDGGRAREPGEQGAAGSGAGPARGTPGTPNGVSPMGNVAAGELSVAWQEAQLAAARPLLGQAPEDEVVGELYAQQAALLAQLAANGARAARLLQQLLPWLPAQLRGARVRGEQARLVDLYLAAEKEAKKHDRKLKKDKEAAALLAAATAAAAASPRNSHLRREGSFGGTPGGSPGAWEAGASAAGPTSGGMAAPPQQMDLARAAAAGAAAIASGKPPKAPGSGPRSGGPSKPRVRQKGLGGTAVQAGRPAGRGPGAGAGESGGGERSWRGKPVRPTLPDEWPQAASGEALCAVCGQGESAAPNEIVFCEQCGVAVHQECYGVRTIPTGPWWCQPCAYQRQHRGPSAPALAAIPGEPPGRGHPGTQCALCPGRTGAMKRATAAGPDAAPRWVHVFCAQWMPGTNPGKGEGALVEGLETLGADCASARCSLCGSKLGACLTCSAARCSHKFHASCARNASLAMTLQSTPDGRLLYHQYCEQHSAHGQAPPGKEPGPAAAPDKEQQLAQLKIVRVEFERVRMICDRLMRREKLKRERVRTLRELGSAQLAAAAQAVAAAGGGDPEDRSPTVRPQRQRKGKGRDGANEGEGEGSALGEPGPGSSGRPTDEAMGPHISGPRTNLHQKKRSAAGEGARDAKRARLTKPAQERKMASPASSPHSRKQHASPAQGPSGADGRLGPEWAHRQDVHRQDTHAGF</sequence>
<feature type="compositionally biased region" description="Pro residues" evidence="5">
    <location>
        <begin position="872"/>
        <end position="882"/>
    </location>
</feature>
<evidence type="ECO:0000259" key="7">
    <source>
        <dbReference type="PROSITE" id="PS50943"/>
    </source>
</evidence>
<feature type="region of interest" description="Disordered" evidence="5">
    <location>
        <begin position="1129"/>
        <end position="1258"/>
    </location>
</feature>
<proteinExistence type="predicted"/>
<dbReference type="InterPro" id="IPR013083">
    <property type="entry name" value="Znf_RING/FYVE/PHD"/>
</dbReference>
<dbReference type="CDD" id="cd00093">
    <property type="entry name" value="HTH_XRE"/>
    <property type="match status" value="1"/>
</dbReference>
<dbReference type="InterPro" id="IPR019786">
    <property type="entry name" value="Zinc_finger_PHD-type_CS"/>
</dbReference>
<dbReference type="PROSITE" id="PS50016">
    <property type="entry name" value="ZF_PHD_2"/>
    <property type="match status" value="2"/>
</dbReference>
<dbReference type="InterPro" id="IPR011011">
    <property type="entry name" value="Znf_FYVE_PHD"/>
</dbReference>
<dbReference type="PROSITE" id="PS01359">
    <property type="entry name" value="ZF_PHD_1"/>
    <property type="match status" value="1"/>
</dbReference>
<feature type="region of interest" description="Disordered" evidence="5">
    <location>
        <begin position="28"/>
        <end position="80"/>
    </location>
</feature>
<evidence type="ECO:0000313" key="10">
    <source>
        <dbReference type="Proteomes" id="UP000054558"/>
    </source>
</evidence>
<evidence type="ECO:0000256" key="4">
    <source>
        <dbReference type="PROSITE-ProRule" id="PRU00146"/>
    </source>
</evidence>
<dbReference type="STRING" id="105231.A0A1Y1IUF6"/>
<dbReference type="InterPro" id="IPR001965">
    <property type="entry name" value="Znf_PHD"/>
</dbReference>
<dbReference type="CDD" id="cd15571">
    <property type="entry name" value="ePHD"/>
    <property type="match status" value="2"/>
</dbReference>
<evidence type="ECO:0000259" key="8">
    <source>
        <dbReference type="PROSITE" id="PS51805"/>
    </source>
</evidence>
<dbReference type="SMART" id="SM00249">
    <property type="entry name" value="PHD"/>
    <property type="match status" value="4"/>
</dbReference>
<evidence type="ECO:0000259" key="6">
    <source>
        <dbReference type="PROSITE" id="PS50016"/>
    </source>
</evidence>
<keyword evidence="10" id="KW-1185">Reference proteome</keyword>
<dbReference type="PANTHER" id="PTHR13793">
    <property type="entry name" value="PHD FINGER PROTEINS"/>
    <property type="match status" value="1"/>
</dbReference>
<evidence type="ECO:0000256" key="1">
    <source>
        <dbReference type="ARBA" id="ARBA00022723"/>
    </source>
</evidence>
<dbReference type="InterPro" id="IPR019787">
    <property type="entry name" value="Znf_PHD-finger"/>
</dbReference>
<evidence type="ECO:0000256" key="3">
    <source>
        <dbReference type="ARBA" id="ARBA00022833"/>
    </source>
</evidence>
<dbReference type="PROSITE" id="PS51805">
    <property type="entry name" value="EPHD"/>
    <property type="match status" value="2"/>
</dbReference>
<feature type="region of interest" description="Disordered" evidence="5">
    <location>
        <begin position="932"/>
        <end position="954"/>
    </location>
</feature>
<keyword evidence="1" id="KW-0479">Metal-binding</keyword>
<feature type="compositionally biased region" description="Basic and acidic residues" evidence="5">
    <location>
        <begin position="1656"/>
        <end position="1671"/>
    </location>
</feature>
<feature type="compositionally biased region" description="Basic residues" evidence="5">
    <location>
        <begin position="55"/>
        <end position="73"/>
    </location>
</feature>
<dbReference type="Pfam" id="PF13832">
    <property type="entry name" value="zf-HC5HC2H_2"/>
    <property type="match status" value="2"/>
</dbReference>
<dbReference type="CDD" id="cd15492">
    <property type="entry name" value="PHD_BRPF_JADE_like"/>
    <property type="match status" value="2"/>
</dbReference>
<feature type="domain" description="PHD-type" evidence="8">
    <location>
        <begin position="247"/>
        <end position="365"/>
    </location>
</feature>
<feature type="region of interest" description="Disordered" evidence="5">
    <location>
        <begin position="716"/>
        <end position="818"/>
    </location>
</feature>
<feature type="domain" description="PHD-type" evidence="6">
    <location>
        <begin position="1265"/>
        <end position="1315"/>
    </location>
</feature>
<feature type="compositionally biased region" description="Basic and acidic residues" evidence="5">
    <location>
        <begin position="976"/>
        <end position="987"/>
    </location>
</feature>
<dbReference type="GO" id="GO:0003677">
    <property type="term" value="F:DNA binding"/>
    <property type="evidence" value="ECO:0007669"/>
    <property type="project" value="InterPro"/>
</dbReference>
<accession>A0A1Y1IUF6</accession>
<dbReference type="Gene3D" id="1.10.260.40">
    <property type="entry name" value="lambda repressor-like DNA-binding domains"/>
    <property type="match status" value="1"/>
</dbReference>
<dbReference type="EMBL" id="DF237817">
    <property type="protein sequence ID" value="GAQ91848.1"/>
    <property type="molecule type" value="Genomic_DNA"/>
</dbReference>
<dbReference type="GO" id="GO:0006357">
    <property type="term" value="P:regulation of transcription by RNA polymerase II"/>
    <property type="evidence" value="ECO:0000318"/>
    <property type="project" value="GO_Central"/>
</dbReference>
<dbReference type="PROSITE" id="PS50943">
    <property type="entry name" value="HTH_CROC1"/>
    <property type="match status" value="1"/>
</dbReference>
<dbReference type="InterPro" id="IPR010982">
    <property type="entry name" value="Lambda_DNA-bd_dom_sf"/>
</dbReference>
<dbReference type="SUPFAM" id="SSF57903">
    <property type="entry name" value="FYVE/PHD zinc finger"/>
    <property type="match status" value="2"/>
</dbReference>
<feature type="region of interest" description="Disordered" evidence="5">
    <location>
        <begin position="844"/>
        <end position="919"/>
    </location>
</feature>
<dbReference type="OMA" id="WLLETEY"/>
<dbReference type="Proteomes" id="UP000054558">
    <property type="component" value="Unassembled WGS sequence"/>
</dbReference>
<evidence type="ECO:0000256" key="5">
    <source>
        <dbReference type="SAM" id="MobiDB-lite"/>
    </source>
</evidence>